<evidence type="ECO:0000313" key="2">
    <source>
        <dbReference type="Proteomes" id="UP000093482"/>
    </source>
</evidence>
<protein>
    <submittedName>
        <fullName evidence="1">Uncharacterized protein</fullName>
    </submittedName>
</protein>
<organism evidence="1 2">
    <name type="scientific">Caryophanon latum</name>
    <dbReference type="NCBI Taxonomy" id="33977"/>
    <lineage>
        <taxon>Bacteria</taxon>
        <taxon>Bacillati</taxon>
        <taxon>Bacillota</taxon>
        <taxon>Bacilli</taxon>
        <taxon>Bacillales</taxon>
        <taxon>Caryophanaceae</taxon>
        <taxon>Caryophanon</taxon>
    </lineage>
</organism>
<dbReference type="Proteomes" id="UP000093482">
    <property type="component" value="Unassembled WGS sequence"/>
</dbReference>
<proteinExistence type="predicted"/>
<keyword evidence="2" id="KW-1185">Reference proteome</keyword>
<accession>A0A1C0YUD6</accession>
<comment type="caution">
    <text evidence="1">The sequence shown here is derived from an EMBL/GenBank/DDBJ whole genome shotgun (WGS) entry which is preliminary data.</text>
</comment>
<dbReference type="AlphaFoldDB" id="A0A1C0YUD6"/>
<dbReference type="EMBL" id="MATO01000034">
    <property type="protein sequence ID" value="OCS90775.1"/>
    <property type="molecule type" value="Genomic_DNA"/>
</dbReference>
<sequence>MACCYTLKKGGIFIIIEEIQSTWQQRVERRAKEMLSFIQVKYGTYFLTETVKEIVDDDHPFDRSGTLIDTGEIYKHIYSSFFHFLEEAHNGQTSATFISGCGLRYDTYVDEIEASITDMIFYELHETVKQFIATGKLEKSQQEDESDVLERVDDENELDMLVWELVHNIMHELERITLHEAIHLAYTEMSEEHRAQYERIRDAYALMQAIKSLPQLKIVTIHSLQRKRFEVSAEGVVYGQIRASQWTFQKELLDALCQPNTIVIVRNVTNIKYDEQFIHVIYGFRNETGMYDCISKETVQRSFDEILPNERFKELPLSTYRMKFRECFVND</sequence>
<reference evidence="1 2" key="1">
    <citation type="submission" date="2016-07" db="EMBL/GenBank/DDBJ databases">
        <title>Caryophanon latum genome sequencing.</title>
        <authorList>
            <person name="Verma A."/>
            <person name="Pal Y."/>
            <person name="Krishnamurthi S."/>
        </authorList>
    </citation>
    <scope>NUCLEOTIDE SEQUENCE [LARGE SCALE GENOMIC DNA]</scope>
    <source>
        <strain evidence="1 2">DSM 14151</strain>
    </source>
</reference>
<gene>
    <name evidence="1" type="ORF">A6K76_01620</name>
</gene>
<name>A0A1C0YUD6_9BACL</name>
<dbReference type="RefSeq" id="WP_066464167.1">
    <property type="nucleotide sequence ID" value="NZ_MATO01000034.1"/>
</dbReference>
<evidence type="ECO:0000313" key="1">
    <source>
        <dbReference type="EMBL" id="OCS90775.1"/>
    </source>
</evidence>
<dbReference type="OrthoDB" id="2987857at2"/>